<dbReference type="Pfam" id="PF08568">
    <property type="entry name" value="Kinetochor_Ybp2"/>
    <property type="match status" value="1"/>
</dbReference>
<feature type="compositionally biased region" description="Basic and acidic residues" evidence="2">
    <location>
        <begin position="554"/>
        <end position="582"/>
    </location>
</feature>
<reference evidence="3 4" key="1">
    <citation type="journal article" date="2021" name="DNA Res.">
        <title>Genome analysis of Candida subhashii reveals its hybrid nature and dual mitochondrial genome conformations.</title>
        <authorList>
            <person name="Mixao V."/>
            <person name="Hegedusova E."/>
            <person name="Saus E."/>
            <person name="Pryszcz L.P."/>
            <person name="Cillingova A."/>
            <person name="Nosek J."/>
            <person name="Gabaldon T."/>
        </authorList>
    </citation>
    <scope>NUCLEOTIDE SEQUENCE [LARGE SCALE GENOMIC DNA]</scope>
    <source>
        <strain evidence="3 4">CBS 10753</strain>
    </source>
</reference>
<feature type="region of interest" description="Disordered" evidence="2">
    <location>
        <begin position="554"/>
        <end position="586"/>
    </location>
</feature>
<protein>
    <submittedName>
        <fullName evidence="3">Uncharacterized protein</fullName>
    </submittedName>
</protein>
<comment type="caution">
    <text evidence="3">The sequence shown here is derived from an EMBL/GenBank/DDBJ whole genome shotgun (WGS) entry which is preliminary data.</text>
</comment>
<dbReference type="InterPro" id="IPR040347">
    <property type="entry name" value="YBP1/2"/>
</dbReference>
<dbReference type="Proteomes" id="UP000694255">
    <property type="component" value="Unassembled WGS sequence"/>
</dbReference>
<dbReference type="RefSeq" id="XP_049262778.1">
    <property type="nucleotide sequence ID" value="XM_049407848.1"/>
</dbReference>
<dbReference type="InterPro" id="IPR013877">
    <property type="entry name" value="YAP-bd/ALF4/Glomulin"/>
</dbReference>
<keyword evidence="1" id="KW-0175">Coiled coil</keyword>
<feature type="coiled-coil region" evidence="1">
    <location>
        <begin position="650"/>
        <end position="677"/>
    </location>
</feature>
<organism evidence="3 4">
    <name type="scientific">[Candida] subhashii</name>
    <dbReference type="NCBI Taxonomy" id="561895"/>
    <lineage>
        <taxon>Eukaryota</taxon>
        <taxon>Fungi</taxon>
        <taxon>Dikarya</taxon>
        <taxon>Ascomycota</taxon>
        <taxon>Saccharomycotina</taxon>
        <taxon>Pichiomycetes</taxon>
        <taxon>Debaryomycetaceae</taxon>
        <taxon>Spathaspora</taxon>
    </lineage>
</organism>
<name>A0A8J5QTY4_9ASCO</name>
<accession>A0A8J5QTY4</accession>
<dbReference type="GeneID" id="73470741"/>
<keyword evidence="4" id="KW-1185">Reference proteome</keyword>
<evidence type="ECO:0000256" key="2">
    <source>
        <dbReference type="SAM" id="MobiDB-lite"/>
    </source>
</evidence>
<evidence type="ECO:0000256" key="1">
    <source>
        <dbReference type="SAM" id="Coils"/>
    </source>
</evidence>
<dbReference type="PANTHER" id="PTHR28020">
    <property type="entry name" value="YAP1-BINDING PROTEIN 1-RELATED"/>
    <property type="match status" value="1"/>
</dbReference>
<dbReference type="AlphaFoldDB" id="A0A8J5QTY4"/>
<dbReference type="GO" id="GO:0034599">
    <property type="term" value="P:cellular response to oxidative stress"/>
    <property type="evidence" value="ECO:0007669"/>
    <property type="project" value="InterPro"/>
</dbReference>
<proteinExistence type="predicted"/>
<dbReference type="PANTHER" id="PTHR28020:SF1">
    <property type="entry name" value="YAP1-BINDING PROTEIN 1-RELATED"/>
    <property type="match status" value="1"/>
</dbReference>
<dbReference type="EMBL" id="JAGSYN010000170">
    <property type="protein sequence ID" value="KAG7662545.1"/>
    <property type="molecule type" value="Genomic_DNA"/>
</dbReference>
<dbReference type="OrthoDB" id="5396786at2759"/>
<evidence type="ECO:0000313" key="3">
    <source>
        <dbReference type="EMBL" id="KAG7662545.1"/>
    </source>
</evidence>
<dbReference type="GO" id="GO:0005737">
    <property type="term" value="C:cytoplasm"/>
    <property type="evidence" value="ECO:0007669"/>
    <property type="project" value="TreeGrafter"/>
</dbReference>
<gene>
    <name evidence="3" type="ORF">J8A68_003941</name>
</gene>
<sequence length="696" mass="80023">MSETSEAPSETTIEPFSFEKVLEALDNGCKETIESKDYLSYSTLIDIYLSDHQKYTNDEKEELLKHILKILNENKQLTYEIGWDLPSLLIPYIDSQYEFDNGVRNSPCVYTILKIFESLAFNGNPKELFLKCCELLTTIKTSDSKQTDNKEFRERFFDIKLYCIFELIDSCLKRIETLYPSRFLSMTVSSYINLAHINLVQEKWSPRNQRFILKRAYSFTRNYISPKMPTEIDPQVTKEELKKIQEDEEYLQRKLLTGFLTQLVALCGVGGGEGFAMDHFSWLQSRGKSKITLEYEIDPTLYNRLVELAYSFDIPLNDIFNKFVKDSNKLFEGFDYDIEGNDEELSGAIFEKVIIDYQKNVYSSIIDSDSKTINNSLLGELALFTHKIAISKKFDKLKISFYDAIVIGLRLLIPQLVESKFITAQAQDISAFWMWYALHQSCTQGKKIEIEVSKVPRVLLMTYYQGLLFLIIDCRDKPNHRFMLLTLLTRLLIVSPEDIGYDFIMDTLDNCPYEGIKAPVIGVYKELLLKEKGSTCINELTDKLSKSTLEEVKKETGDDAKKEAGDDAKEKAVPPPLPERKNSASSSGKYYTFTEERLDDFLELILIAQSNAFISQNKEISIDSTKLSTLAAALNLLVVLKNDPVVVEHKEKLNRVLKTIENNINEIKTKHKGNEENSFELNAAGMLEITIERFKE</sequence>
<evidence type="ECO:0000313" key="4">
    <source>
        <dbReference type="Proteomes" id="UP000694255"/>
    </source>
</evidence>